<comment type="caution">
    <text evidence="2">The sequence shown here is derived from an EMBL/GenBank/DDBJ whole genome shotgun (WGS) entry which is preliminary data.</text>
</comment>
<gene>
    <name evidence="2" type="ORF">GCM10023331_12450</name>
</gene>
<dbReference type="Proteomes" id="UP001500298">
    <property type="component" value="Unassembled WGS sequence"/>
</dbReference>
<dbReference type="Pfam" id="PF00004">
    <property type="entry name" value="AAA"/>
    <property type="match status" value="1"/>
</dbReference>
<dbReference type="Gene3D" id="3.40.50.300">
    <property type="entry name" value="P-loop containing nucleotide triphosphate hydrolases"/>
    <property type="match status" value="1"/>
</dbReference>
<dbReference type="EMBL" id="BAABJX010000020">
    <property type="protein sequence ID" value="GAA4828823.1"/>
    <property type="molecule type" value="Genomic_DNA"/>
</dbReference>
<evidence type="ECO:0000259" key="1">
    <source>
        <dbReference type="Pfam" id="PF00004"/>
    </source>
</evidence>
<sequence length="358" mass="41582">MSELLKAFDSYNDFGRDAYFTLIYKELPSSLVFKTPLISSRENYQKVMDVLDLYNMGFELVFKNWSTEDSSNSDFMQDYPYELIFKGTSGKCLIYINLENDTFYIDFLYHCQDVALEKWVLDTNHMLRKSFGLKRAPTFKVLTKRHSDFNTEEVRTEQVALDLKQNYNDDFLEVHEEVQAAFEQQQSGLILFYGEPGTGKTTYIKHLITNFKNLNFIFVQNEFVNNLLDPDFITFLLKQRNAVLVIEDAEKVLKTREQVNEDSVVSTILQLTDGLFSDYLNIKVICTFNTSLSSIDGALLRKGRMIAKYEFKELTKEKTNELLSELGYTSQDTELTLSNIYGATQKEFKNKPKRGIGF</sequence>
<evidence type="ECO:0000313" key="3">
    <source>
        <dbReference type="Proteomes" id="UP001500298"/>
    </source>
</evidence>
<dbReference type="RefSeq" id="WP_345370149.1">
    <property type="nucleotide sequence ID" value="NZ_BAABJX010000020.1"/>
</dbReference>
<dbReference type="InterPro" id="IPR003959">
    <property type="entry name" value="ATPase_AAA_core"/>
</dbReference>
<dbReference type="PANTHER" id="PTHR23070">
    <property type="entry name" value="BCS1 AAA-TYPE ATPASE"/>
    <property type="match status" value="1"/>
</dbReference>
<feature type="domain" description="ATPase AAA-type core" evidence="1">
    <location>
        <begin position="190"/>
        <end position="311"/>
    </location>
</feature>
<name>A0ABP9D5R5_9BACT</name>
<proteinExistence type="predicted"/>
<protein>
    <recommendedName>
        <fullName evidence="1">ATPase AAA-type core domain-containing protein</fullName>
    </recommendedName>
</protein>
<dbReference type="InterPro" id="IPR050747">
    <property type="entry name" value="Mitochondrial_chaperone_BCS1"/>
</dbReference>
<evidence type="ECO:0000313" key="2">
    <source>
        <dbReference type="EMBL" id="GAA4828823.1"/>
    </source>
</evidence>
<organism evidence="2 3">
    <name type="scientific">Algivirga pacifica</name>
    <dbReference type="NCBI Taxonomy" id="1162670"/>
    <lineage>
        <taxon>Bacteria</taxon>
        <taxon>Pseudomonadati</taxon>
        <taxon>Bacteroidota</taxon>
        <taxon>Cytophagia</taxon>
        <taxon>Cytophagales</taxon>
        <taxon>Flammeovirgaceae</taxon>
        <taxon>Algivirga</taxon>
    </lineage>
</organism>
<dbReference type="SUPFAM" id="SSF52540">
    <property type="entry name" value="P-loop containing nucleoside triphosphate hydrolases"/>
    <property type="match status" value="1"/>
</dbReference>
<keyword evidence="3" id="KW-1185">Reference proteome</keyword>
<dbReference type="InterPro" id="IPR027417">
    <property type="entry name" value="P-loop_NTPase"/>
</dbReference>
<reference evidence="3" key="1">
    <citation type="journal article" date="2019" name="Int. J. Syst. Evol. Microbiol.">
        <title>The Global Catalogue of Microorganisms (GCM) 10K type strain sequencing project: providing services to taxonomists for standard genome sequencing and annotation.</title>
        <authorList>
            <consortium name="The Broad Institute Genomics Platform"/>
            <consortium name="The Broad Institute Genome Sequencing Center for Infectious Disease"/>
            <person name="Wu L."/>
            <person name="Ma J."/>
        </authorList>
    </citation>
    <scope>NUCLEOTIDE SEQUENCE [LARGE SCALE GENOMIC DNA]</scope>
    <source>
        <strain evidence="3">JCM 18326</strain>
    </source>
</reference>
<accession>A0ABP9D5R5</accession>